<keyword evidence="1" id="KW-0479">Metal-binding</keyword>
<organism evidence="2 3">
    <name type="scientific">Azoarcus indigens</name>
    <dbReference type="NCBI Taxonomy" id="29545"/>
    <lineage>
        <taxon>Bacteria</taxon>
        <taxon>Pseudomonadati</taxon>
        <taxon>Pseudomonadota</taxon>
        <taxon>Betaproteobacteria</taxon>
        <taxon>Rhodocyclales</taxon>
        <taxon>Zoogloeaceae</taxon>
        <taxon>Azoarcus</taxon>
    </lineage>
</organism>
<evidence type="ECO:0000313" key="2">
    <source>
        <dbReference type="EMBL" id="TDN51451.1"/>
    </source>
</evidence>
<dbReference type="InterPro" id="IPR001539">
    <property type="entry name" value="Peptidase_U32"/>
</dbReference>
<gene>
    <name evidence="1" type="primary">ubiU</name>
    <name evidence="2" type="ORF">C7389_107186</name>
</gene>
<dbReference type="InterPro" id="IPR051454">
    <property type="entry name" value="RNA/ubiquinone_mod_enzymes"/>
</dbReference>
<keyword evidence="1" id="KW-0831">Ubiquinone biosynthesis</keyword>
<dbReference type="GO" id="GO:0051539">
    <property type="term" value="F:4 iron, 4 sulfur cluster binding"/>
    <property type="evidence" value="ECO:0007669"/>
    <property type="project" value="UniProtKB-UniRule"/>
</dbReference>
<comment type="subunit">
    <text evidence="1">Forms a heterodimer with UbiV.</text>
</comment>
<dbReference type="UniPathway" id="UPA00232"/>
<keyword evidence="2" id="KW-0378">Hydrolase</keyword>
<dbReference type="GO" id="GO:0008233">
    <property type="term" value="F:peptidase activity"/>
    <property type="evidence" value="ECO:0007669"/>
    <property type="project" value="UniProtKB-KW"/>
</dbReference>
<comment type="caution">
    <text evidence="2">The sequence shown here is derived from an EMBL/GenBank/DDBJ whole genome shotgun (WGS) entry which is preliminary data.</text>
</comment>
<comment type="function">
    <text evidence="1">Required for O(2)-independent ubiquinone (coenzyme Q) biosynthesis. Together with UbiV, is essential for the C6-hydroxylation reaction in the oxygen-independent ubiquinone biosynthesis pathway.</text>
</comment>
<keyword evidence="1" id="KW-0004">4Fe-4S</keyword>
<dbReference type="GO" id="GO:0046872">
    <property type="term" value="F:metal ion binding"/>
    <property type="evidence" value="ECO:0007669"/>
    <property type="project" value="UniProtKB-KW"/>
</dbReference>
<feature type="binding site" evidence="1">
    <location>
        <position position="176"/>
    </location>
    <ligand>
        <name>[4Fe-4S] cluster</name>
        <dbReference type="ChEBI" id="CHEBI:49883"/>
    </ligand>
</feature>
<keyword evidence="1" id="KW-0408">Iron</keyword>
<feature type="binding site" evidence="1">
    <location>
        <position position="239"/>
    </location>
    <ligand>
        <name>[4Fe-4S] cluster</name>
        <dbReference type="ChEBI" id="CHEBI:49883"/>
    </ligand>
</feature>
<dbReference type="GO" id="GO:0006508">
    <property type="term" value="P:proteolysis"/>
    <property type="evidence" value="ECO:0007669"/>
    <property type="project" value="UniProtKB-KW"/>
</dbReference>
<dbReference type="PANTHER" id="PTHR30217:SF3">
    <property type="entry name" value="UBIQUINONE BIOSYNTHESIS PROTEIN UBIU"/>
    <property type="match status" value="1"/>
</dbReference>
<feature type="binding site" evidence="1">
    <location>
        <position position="183"/>
    </location>
    <ligand>
        <name>[4Fe-4S] cluster</name>
        <dbReference type="ChEBI" id="CHEBI:49883"/>
    </ligand>
</feature>
<dbReference type="HAMAP" id="MF_02232">
    <property type="entry name" value="UbiU"/>
    <property type="match status" value="1"/>
</dbReference>
<evidence type="ECO:0000313" key="3">
    <source>
        <dbReference type="Proteomes" id="UP000295129"/>
    </source>
</evidence>
<dbReference type="EMBL" id="SNVV01000007">
    <property type="protein sequence ID" value="TDN51451.1"/>
    <property type="molecule type" value="Genomic_DNA"/>
</dbReference>
<dbReference type="AlphaFoldDB" id="A0A4R6E171"/>
<evidence type="ECO:0000256" key="1">
    <source>
        <dbReference type="HAMAP-Rule" id="MF_02232"/>
    </source>
</evidence>
<dbReference type="RefSeq" id="WP_133591044.1">
    <property type="nucleotide sequence ID" value="NZ_SNVV01000007.1"/>
</dbReference>
<proteinExistence type="inferred from homology"/>
<sequence>MTPASQRIELVCPAGSLPALKTAIDNGADCVYLGFKDATNARNFTGLNFDARQMREGVDYAHARKRKVLLALNTYPQSANWADWTAAVDRAAALGIDAVILADPGLMAYAAKTHPQLRLHLSVQGSATSYEAIAWYHERFGIQRAVLPRVLSLAQVEKVIANSPVEIEVFGFGGLCVMVEGRCALSAYATGESPNCNGACSPGKHVRWEQTPRGMETRLNGILIDRFGANERAGYPTLCKGRFEVNDETYYAIEEPTSLNTLEMLPELARVGVSAIKIEGRQRSPAYVAQVTRVWRAALDRLALDPASFRAQPAWMAELNKVSEGQSHTLGAYYRPWK</sequence>
<accession>A0A4R6E171</accession>
<keyword evidence="2" id="KW-0645">Protease</keyword>
<dbReference type="Pfam" id="PF01136">
    <property type="entry name" value="Peptidase_U32"/>
    <property type="match status" value="1"/>
</dbReference>
<dbReference type="Proteomes" id="UP000295129">
    <property type="component" value="Unassembled WGS sequence"/>
</dbReference>
<comment type="pathway">
    <text evidence="1">Cofactor biosynthesis; ubiquinone biosynthesis.</text>
</comment>
<dbReference type="InterPro" id="IPR043692">
    <property type="entry name" value="UbiU"/>
</dbReference>
<comment type="cofactor">
    <cofactor evidence="1">
        <name>[4Fe-4S] cluster</name>
        <dbReference type="ChEBI" id="CHEBI:49883"/>
    </cofactor>
</comment>
<dbReference type="PANTHER" id="PTHR30217">
    <property type="entry name" value="PEPTIDASE U32 FAMILY"/>
    <property type="match status" value="1"/>
</dbReference>
<feature type="binding site" evidence="1">
    <location>
        <position position="200"/>
    </location>
    <ligand>
        <name>[4Fe-4S] cluster</name>
        <dbReference type="ChEBI" id="CHEBI:49883"/>
    </ligand>
</feature>
<dbReference type="GO" id="GO:0006744">
    <property type="term" value="P:ubiquinone biosynthetic process"/>
    <property type="evidence" value="ECO:0007669"/>
    <property type="project" value="UniProtKB-UniRule"/>
</dbReference>
<dbReference type="OrthoDB" id="9807498at2"/>
<keyword evidence="3" id="KW-1185">Reference proteome</keyword>
<keyword evidence="1" id="KW-0411">Iron-sulfur</keyword>
<name>A0A4R6E171_9RHOO</name>
<reference evidence="2 3" key="1">
    <citation type="submission" date="2019-03" db="EMBL/GenBank/DDBJ databases">
        <title>Genomic Encyclopedia of Type Strains, Phase IV (KMG-IV): sequencing the most valuable type-strain genomes for metagenomic binning, comparative biology and taxonomic classification.</title>
        <authorList>
            <person name="Goeker M."/>
        </authorList>
    </citation>
    <scope>NUCLEOTIDE SEQUENCE [LARGE SCALE GENOMIC DNA]</scope>
    <source>
        <strain evidence="2 3">DSM 12121</strain>
    </source>
</reference>
<protein>
    <recommendedName>
        <fullName evidence="1">Ubiquinone biosynthesis protein UbiU</fullName>
    </recommendedName>
</protein>
<comment type="similarity">
    <text evidence="1">Belongs to the peptidase U32 family. UbiU subfamily.</text>
</comment>